<dbReference type="HOGENOM" id="CLU_832705_0_0_1"/>
<proteinExistence type="predicted"/>
<feature type="transmembrane region" description="Helical" evidence="1">
    <location>
        <begin position="94"/>
        <end position="114"/>
    </location>
</feature>
<name>A0A0D3I0D6_EMIH1</name>
<dbReference type="GeneID" id="17250862"/>
<keyword evidence="3" id="KW-1185">Reference proteome</keyword>
<keyword evidence="1" id="KW-0812">Transmembrane</keyword>
<reference evidence="3" key="1">
    <citation type="journal article" date="2013" name="Nature">
        <title>Pan genome of the phytoplankton Emiliania underpins its global distribution.</title>
        <authorList>
            <person name="Read B.A."/>
            <person name="Kegel J."/>
            <person name="Klute M.J."/>
            <person name="Kuo A."/>
            <person name="Lefebvre S.C."/>
            <person name="Maumus F."/>
            <person name="Mayer C."/>
            <person name="Miller J."/>
            <person name="Monier A."/>
            <person name="Salamov A."/>
            <person name="Young J."/>
            <person name="Aguilar M."/>
            <person name="Claverie J.M."/>
            <person name="Frickenhaus S."/>
            <person name="Gonzalez K."/>
            <person name="Herman E.K."/>
            <person name="Lin Y.C."/>
            <person name="Napier J."/>
            <person name="Ogata H."/>
            <person name="Sarno A.F."/>
            <person name="Shmutz J."/>
            <person name="Schroeder D."/>
            <person name="de Vargas C."/>
            <person name="Verret F."/>
            <person name="von Dassow P."/>
            <person name="Valentin K."/>
            <person name="Van de Peer Y."/>
            <person name="Wheeler G."/>
            <person name="Dacks J.B."/>
            <person name="Delwiche C.F."/>
            <person name="Dyhrman S.T."/>
            <person name="Glockner G."/>
            <person name="John U."/>
            <person name="Richards T."/>
            <person name="Worden A.Z."/>
            <person name="Zhang X."/>
            <person name="Grigoriev I.V."/>
            <person name="Allen A.E."/>
            <person name="Bidle K."/>
            <person name="Borodovsky M."/>
            <person name="Bowler C."/>
            <person name="Brownlee C."/>
            <person name="Cock J.M."/>
            <person name="Elias M."/>
            <person name="Gladyshev V.N."/>
            <person name="Groth M."/>
            <person name="Guda C."/>
            <person name="Hadaegh A."/>
            <person name="Iglesias-Rodriguez M.D."/>
            <person name="Jenkins J."/>
            <person name="Jones B.M."/>
            <person name="Lawson T."/>
            <person name="Leese F."/>
            <person name="Lindquist E."/>
            <person name="Lobanov A."/>
            <person name="Lomsadze A."/>
            <person name="Malik S.B."/>
            <person name="Marsh M.E."/>
            <person name="Mackinder L."/>
            <person name="Mock T."/>
            <person name="Mueller-Roeber B."/>
            <person name="Pagarete A."/>
            <person name="Parker M."/>
            <person name="Probert I."/>
            <person name="Quesneville H."/>
            <person name="Raines C."/>
            <person name="Rensing S.A."/>
            <person name="Riano-Pachon D.M."/>
            <person name="Richier S."/>
            <person name="Rokitta S."/>
            <person name="Shiraiwa Y."/>
            <person name="Soanes D.M."/>
            <person name="van der Giezen M."/>
            <person name="Wahlund T.M."/>
            <person name="Williams B."/>
            <person name="Wilson W."/>
            <person name="Wolfe G."/>
            <person name="Wurch L.L."/>
        </authorList>
    </citation>
    <scope>NUCLEOTIDE SEQUENCE</scope>
</reference>
<evidence type="ECO:0000313" key="3">
    <source>
        <dbReference type="Proteomes" id="UP000013827"/>
    </source>
</evidence>
<keyword evidence="1" id="KW-1133">Transmembrane helix</keyword>
<reference evidence="2" key="2">
    <citation type="submission" date="2024-10" db="UniProtKB">
        <authorList>
            <consortium name="EnsemblProtists"/>
        </authorList>
    </citation>
    <scope>IDENTIFICATION</scope>
</reference>
<dbReference type="AlphaFoldDB" id="A0A0D3I0D6"/>
<feature type="transmembrane region" description="Helical" evidence="1">
    <location>
        <begin position="70"/>
        <end position="87"/>
    </location>
</feature>
<feature type="transmembrane region" description="Helical" evidence="1">
    <location>
        <begin position="47"/>
        <end position="64"/>
    </location>
</feature>
<dbReference type="Proteomes" id="UP000013827">
    <property type="component" value="Unassembled WGS sequence"/>
</dbReference>
<dbReference type="RefSeq" id="XP_005757150.1">
    <property type="nucleotide sequence ID" value="XM_005757093.1"/>
</dbReference>
<feature type="transmembrane region" description="Helical" evidence="1">
    <location>
        <begin position="205"/>
        <end position="225"/>
    </location>
</feature>
<organism evidence="2 3">
    <name type="scientific">Emiliania huxleyi (strain CCMP1516)</name>
    <dbReference type="NCBI Taxonomy" id="280463"/>
    <lineage>
        <taxon>Eukaryota</taxon>
        <taxon>Haptista</taxon>
        <taxon>Haptophyta</taxon>
        <taxon>Prymnesiophyceae</taxon>
        <taxon>Isochrysidales</taxon>
        <taxon>Noelaerhabdaceae</taxon>
        <taxon>Emiliania</taxon>
    </lineage>
</organism>
<dbReference type="EnsemblProtists" id="EOD04721">
    <property type="protein sequence ID" value="EOD04721"/>
    <property type="gene ID" value="EMIHUDRAFT_439129"/>
</dbReference>
<feature type="transmembrane region" description="Helical" evidence="1">
    <location>
        <begin position="126"/>
        <end position="145"/>
    </location>
</feature>
<protein>
    <submittedName>
        <fullName evidence="2">Uncharacterized protein</fullName>
    </submittedName>
</protein>
<keyword evidence="1" id="KW-0472">Membrane</keyword>
<accession>A0A0D3I0D6</accession>
<evidence type="ECO:0000256" key="1">
    <source>
        <dbReference type="SAM" id="Phobius"/>
    </source>
</evidence>
<dbReference type="PaxDb" id="2903-EOD04721"/>
<feature type="transmembrane region" description="Helical" evidence="1">
    <location>
        <begin position="166"/>
        <end position="185"/>
    </location>
</feature>
<dbReference type="KEGG" id="ehx:EMIHUDRAFT_439129"/>
<evidence type="ECO:0000313" key="2">
    <source>
        <dbReference type="EnsemblProtists" id="EOD04721"/>
    </source>
</evidence>
<feature type="transmembrane region" description="Helical" evidence="1">
    <location>
        <begin position="277"/>
        <end position="298"/>
    </location>
</feature>
<sequence>MALNASHHHAPPPPAMVPMTDSTPTLYPLLLTVACTIVMSFGRARSASLLMVLGGPAIVHSIWLGVPGEFWAHVLFGVVCVTAGAVAGRTGQLVSVPAWQGGTASLIFVGLIIGEYATVGFGNLKYVAHVLIYVSCLLLTLSATAEDMCERCCGLLAWRLVRIRVRLARVLIDPSCLASIGIIFMAHRHDPSDIAIMFHRVQSALLLSLALAVGSTAAASAQPAAAAAGPGLHTLHVFCWVLNGFWLLGMAVLLYLWRGRRGIHHTLYAGSDAGEAATLYFALTLLVSATAAAALTGAGRKELQAASQPELGCRAIGRDDTMAPLTGGAEGGES</sequence>
<feature type="transmembrane region" description="Helical" evidence="1">
    <location>
        <begin position="25"/>
        <end position="42"/>
    </location>
</feature>
<feature type="transmembrane region" description="Helical" evidence="1">
    <location>
        <begin position="237"/>
        <end position="257"/>
    </location>
</feature>